<dbReference type="OrthoDB" id="5579088at2759"/>
<comment type="subcellular location">
    <subcellularLocation>
        <location evidence="1">Endoplasmic reticulum membrane</location>
        <topology evidence="1">Multi-pass membrane protein</topology>
    </subcellularLocation>
</comment>
<sequence>MQYSQRNKGTLRKRQPNISNDLSNKTNDITINSFRQRKTFLEDFLTNLANYYLFIDVTKKVIAYLILLSILSIIAEFVELPRDLYIVQKHNVFNRFGTKIGWFWTCLLLSPFMWITSLIHNESYLKAFYSQIRLLIATIGWYLWTNAFVKFEDQTGVCQGLNNSSKIDCYNGGGKWIPGFDVSGHTFLLLYSILIISEESFSFKNLPSKPQLISKNLPTNQQIKRFEQIRKFVERNFIGLFLLHLLWDFQLIVTALYYHNFLQKLVGAAIAVGCWAVTYRFWFVVGFPFLPMRRNV</sequence>
<dbReference type="GO" id="GO:0008654">
    <property type="term" value="P:phospholipid biosynthetic process"/>
    <property type="evidence" value="ECO:0007669"/>
    <property type="project" value="TreeGrafter"/>
</dbReference>
<dbReference type="PANTHER" id="PTHR23129">
    <property type="entry name" value="ACYL-COENZYME A DIPHOSPHATASE FITM2"/>
    <property type="match status" value="1"/>
</dbReference>
<feature type="transmembrane region" description="Helical" evidence="9">
    <location>
        <begin position="237"/>
        <end position="259"/>
    </location>
</feature>
<dbReference type="HAMAP" id="MF_03230">
    <property type="entry name" value="FITM2"/>
    <property type="match status" value="1"/>
</dbReference>
<evidence type="ECO:0000256" key="1">
    <source>
        <dbReference type="ARBA" id="ARBA00004477"/>
    </source>
</evidence>
<dbReference type="AlphaFoldDB" id="A0A6V7TIU3"/>
<evidence type="ECO:0000313" key="11">
    <source>
        <dbReference type="Proteomes" id="UP000580250"/>
    </source>
</evidence>
<dbReference type="GO" id="GO:0019915">
    <property type="term" value="P:lipid storage"/>
    <property type="evidence" value="ECO:0007669"/>
    <property type="project" value="InterPro"/>
</dbReference>
<dbReference type="InterPro" id="IPR019388">
    <property type="entry name" value="FIT"/>
</dbReference>
<keyword evidence="2 9" id="KW-0812">Transmembrane</keyword>
<organism evidence="10 11">
    <name type="scientific">Meloidogyne enterolobii</name>
    <name type="common">Root-knot nematode worm</name>
    <name type="synonym">Meloidogyne mayaguensis</name>
    <dbReference type="NCBI Taxonomy" id="390850"/>
    <lineage>
        <taxon>Eukaryota</taxon>
        <taxon>Metazoa</taxon>
        <taxon>Ecdysozoa</taxon>
        <taxon>Nematoda</taxon>
        <taxon>Chromadorea</taxon>
        <taxon>Rhabditida</taxon>
        <taxon>Tylenchina</taxon>
        <taxon>Tylenchomorpha</taxon>
        <taxon>Tylenchoidea</taxon>
        <taxon>Meloidogynidae</taxon>
        <taxon>Meloidogyninae</taxon>
        <taxon>Meloidogyne</taxon>
    </lineage>
</organism>
<evidence type="ECO:0000256" key="6">
    <source>
        <dbReference type="ARBA" id="ARBA00023098"/>
    </source>
</evidence>
<dbReference type="GO" id="GO:0010945">
    <property type="term" value="F:coenzyme A diphosphatase activity"/>
    <property type="evidence" value="ECO:0007669"/>
    <property type="project" value="InterPro"/>
</dbReference>
<keyword evidence="6" id="KW-0443">Lipid metabolism</keyword>
<feature type="transmembrane region" description="Helical" evidence="9">
    <location>
        <begin position="61"/>
        <end position="80"/>
    </location>
</feature>
<evidence type="ECO:0000256" key="4">
    <source>
        <dbReference type="ARBA" id="ARBA00022824"/>
    </source>
</evidence>
<evidence type="ECO:0000256" key="2">
    <source>
        <dbReference type="ARBA" id="ARBA00022692"/>
    </source>
</evidence>
<protein>
    <submittedName>
        <fullName evidence="10">Uncharacterized protein</fullName>
    </submittedName>
</protein>
<reference evidence="10 11" key="1">
    <citation type="submission" date="2020-08" db="EMBL/GenBank/DDBJ databases">
        <authorList>
            <person name="Koutsovoulos G."/>
            <person name="Danchin GJ E."/>
        </authorList>
    </citation>
    <scope>NUCLEOTIDE SEQUENCE [LARGE SCALE GENOMIC DNA]</scope>
</reference>
<keyword evidence="4" id="KW-0256">Endoplasmic reticulum</keyword>
<dbReference type="EMBL" id="CAJEWN010000002">
    <property type="protein sequence ID" value="CAD2123828.1"/>
    <property type="molecule type" value="Genomic_DNA"/>
</dbReference>
<accession>A0A6V7TIU3</accession>
<evidence type="ECO:0000256" key="8">
    <source>
        <dbReference type="SAM" id="MobiDB-lite"/>
    </source>
</evidence>
<dbReference type="InterPro" id="IPR046401">
    <property type="entry name" value="FITM1/2"/>
</dbReference>
<dbReference type="GO" id="GO:0005789">
    <property type="term" value="C:endoplasmic reticulum membrane"/>
    <property type="evidence" value="ECO:0007669"/>
    <property type="project" value="UniProtKB-SubCell"/>
</dbReference>
<keyword evidence="7 9" id="KW-0472">Membrane</keyword>
<evidence type="ECO:0000256" key="3">
    <source>
        <dbReference type="ARBA" id="ARBA00022801"/>
    </source>
</evidence>
<evidence type="ECO:0000313" key="10">
    <source>
        <dbReference type="EMBL" id="CAD2123828.1"/>
    </source>
</evidence>
<gene>
    <name evidence="10" type="ORF">MENT_LOCUS621</name>
</gene>
<keyword evidence="3" id="KW-0378">Hydrolase</keyword>
<dbReference type="Proteomes" id="UP000580250">
    <property type="component" value="Unassembled WGS sequence"/>
</dbReference>
<keyword evidence="5 9" id="KW-1133">Transmembrane helix</keyword>
<evidence type="ECO:0000256" key="7">
    <source>
        <dbReference type="ARBA" id="ARBA00023136"/>
    </source>
</evidence>
<comment type="caution">
    <text evidence="10">The sequence shown here is derived from an EMBL/GenBank/DDBJ whole genome shotgun (WGS) entry which is preliminary data.</text>
</comment>
<dbReference type="Pfam" id="PF10261">
    <property type="entry name" value="FIT"/>
    <property type="match status" value="2"/>
</dbReference>
<evidence type="ECO:0000256" key="9">
    <source>
        <dbReference type="SAM" id="Phobius"/>
    </source>
</evidence>
<evidence type="ECO:0000256" key="5">
    <source>
        <dbReference type="ARBA" id="ARBA00022989"/>
    </source>
</evidence>
<name>A0A6V7TIU3_MELEN</name>
<feature type="transmembrane region" description="Helical" evidence="9">
    <location>
        <begin position="265"/>
        <end position="290"/>
    </location>
</feature>
<dbReference type="PANTHER" id="PTHR23129:SF0">
    <property type="entry name" value="ACYL-COENZYME A DIPHOSPHATASE FITM2"/>
    <property type="match status" value="1"/>
</dbReference>
<dbReference type="GO" id="GO:0034389">
    <property type="term" value="P:lipid droplet organization"/>
    <property type="evidence" value="ECO:0007669"/>
    <property type="project" value="InterPro"/>
</dbReference>
<feature type="region of interest" description="Disordered" evidence="8">
    <location>
        <begin position="1"/>
        <end position="23"/>
    </location>
</feature>
<proteinExistence type="inferred from homology"/>
<feature type="transmembrane region" description="Helical" evidence="9">
    <location>
        <begin position="101"/>
        <end position="121"/>
    </location>
</feature>